<dbReference type="EMBL" id="BGPR01000142">
    <property type="protein sequence ID" value="GBL98780.1"/>
    <property type="molecule type" value="Genomic_DNA"/>
</dbReference>
<proteinExistence type="predicted"/>
<comment type="caution">
    <text evidence="1">The sequence shown here is derived from an EMBL/GenBank/DDBJ whole genome shotgun (WGS) entry which is preliminary data.</text>
</comment>
<gene>
    <name evidence="1" type="ORF">AVEN_8661_1</name>
</gene>
<dbReference type="Proteomes" id="UP000499080">
    <property type="component" value="Unassembled WGS sequence"/>
</dbReference>
<dbReference type="AlphaFoldDB" id="A0A4Y2C2T0"/>
<sequence length="67" mass="7846">MYLFPYCGFYAYTDLAPSYEILPLKTIRYKTQPNCEELHTTSGNPNASHLILHSELLVYKKQKCFQL</sequence>
<name>A0A4Y2C2T0_ARAVE</name>
<organism evidence="1 2">
    <name type="scientific">Araneus ventricosus</name>
    <name type="common">Orbweaver spider</name>
    <name type="synonym">Epeira ventricosa</name>
    <dbReference type="NCBI Taxonomy" id="182803"/>
    <lineage>
        <taxon>Eukaryota</taxon>
        <taxon>Metazoa</taxon>
        <taxon>Ecdysozoa</taxon>
        <taxon>Arthropoda</taxon>
        <taxon>Chelicerata</taxon>
        <taxon>Arachnida</taxon>
        <taxon>Araneae</taxon>
        <taxon>Araneomorphae</taxon>
        <taxon>Entelegynae</taxon>
        <taxon>Araneoidea</taxon>
        <taxon>Araneidae</taxon>
        <taxon>Araneus</taxon>
    </lineage>
</organism>
<protein>
    <submittedName>
        <fullName evidence="1">Uncharacterized protein</fullName>
    </submittedName>
</protein>
<evidence type="ECO:0000313" key="1">
    <source>
        <dbReference type="EMBL" id="GBL98780.1"/>
    </source>
</evidence>
<reference evidence="1 2" key="1">
    <citation type="journal article" date="2019" name="Sci. Rep.">
        <title>Orb-weaving spider Araneus ventricosus genome elucidates the spidroin gene catalogue.</title>
        <authorList>
            <person name="Kono N."/>
            <person name="Nakamura H."/>
            <person name="Ohtoshi R."/>
            <person name="Moran D.A.P."/>
            <person name="Shinohara A."/>
            <person name="Yoshida Y."/>
            <person name="Fujiwara M."/>
            <person name="Mori M."/>
            <person name="Tomita M."/>
            <person name="Arakawa K."/>
        </authorList>
    </citation>
    <scope>NUCLEOTIDE SEQUENCE [LARGE SCALE GENOMIC DNA]</scope>
</reference>
<evidence type="ECO:0000313" key="2">
    <source>
        <dbReference type="Proteomes" id="UP000499080"/>
    </source>
</evidence>
<accession>A0A4Y2C2T0</accession>
<keyword evidence="2" id="KW-1185">Reference proteome</keyword>